<comment type="caution">
    <text evidence="1">The sequence shown here is derived from an EMBL/GenBank/DDBJ whole genome shotgun (WGS) entry which is preliminary data.</text>
</comment>
<proteinExistence type="predicted"/>
<sequence>MSKYIASIPLADIERIAIVMGNGRSMAQVKGDADYICNAGFYDMTTGHPVGHLKADGAVLAKEVWGCWGFAWDRADI</sequence>
<organism evidence="1 2">
    <name type="scientific">Intestinimonas massiliensis</name>
    <name type="common">ex Afouda et al. 2020</name>
    <dbReference type="NCBI Taxonomy" id="1673721"/>
    <lineage>
        <taxon>Bacteria</taxon>
        <taxon>Bacillati</taxon>
        <taxon>Bacillota</taxon>
        <taxon>Clostridia</taxon>
        <taxon>Eubacteriales</taxon>
        <taxon>Intestinimonas</taxon>
    </lineage>
</organism>
<feature type="non-terminal residue" evidence="1">
    <location>
        <position position="77"/>
    </location>
</feature>
<evidence type="ECO:0000313" key="2">
    <source>
        <dbReference type="Proteomes" id="UP001204562"/>
    </source>
</evidence>
<dbReference type="RefSeq" id="WP_256304941.1">
    <property type="nucleotide sequence ID" value="NZ_JANFYS010000124.1"/>
</dbReference>
<name>A0AAW5JV86_9FIRM</name>
<dbReference type="AlphaFoldDB" id="A0AAW5JV86"/>
<reference evidence="1" key="1">
    <citation type="submission" date="2022-06" db="EMBL/GenBank/DDBJ databases">
        <title>Isolation of gut microbiota from human fecal samples.</title>
        <authorList>
            <person name="Pamer E.G."/>
            <person name="Barat B."/>
            <person name="Waligurski E."/>
            <person name="Medina S."/>
            <person name="Paddock L."/>
            <person name="Mostad J."/>
        </authorList>
    </citation>
    <scope>NUCLEOTIDE SEQUENCE</scope>
    <source>
        <strain evidence="1">DFI.9.91</strain>
    </source>
</reference>
<gene>
    <name evidence="1" type="ORF">NE579_15960</name>
</gene>
<dbReference type="EMBL" id="JANFYS010000124">
    <property type="protein sequence ID" value="MCQ4771914.1"/>
    <property type="molecule type" value="Genomic_DNA"/>
</dbReference>
<protein>
    <submittedName>
        <fullName evidence="1">Uncharacterized protein</fullName>
    </submittedName>
</protein>
<accession>A0AAW5JV86</accession>
<evidence type="ECO:0000313" key="1">
    <source>
        <dbReference type="EMBL" id="MCQ4771914.1"/>
    </source>
</evidence>
<dbReference type="Proteomes" id="UP001204562">
    <property type="component" value="Unassembled WGS sequence"/>
</dbReference>